<gene>
    <name evidence="1" type="ORF">NCTC13159_03794</name>
</gene>
<organism evidence="1 2">
    <name type="scientific">Pandoraea pulmonicola</name>
    <dbReference type="NCBI Taxonomy" id="93221"/>
    <lineage>
        <taxon>Bacteria</taxon>
        <taxon>Pseudomonadati</taxon>
        <taxon>Pseudomonadota</taxon>
        <taxon>Betaproteobacteria</taxon>
        <taxon>Burkholderiales</taxon>
        <taxon>Burkholderiaceae</taxon>
        <taxon>Pandoraea</taxon>
    </lineage>
</organism>
<accession>A0AAJ5D270</accession>
<dbReference type="EMBL" id="UGSJ01000001">
    <property type="protein sequence ID" value="SUA92270.1"/>
    <property type="molecule type" value="Genomic_DNA"/>
</dbReference>
<proteinExistence type="predicted"/>
<name>A0AAJ5D270_PANPU</name>
<protein>
    <submittedName>
        <fullName evidence="1">Uncharacterized protein</fullName>
    </submittedName>
</protein>
<sequence>MTAGVAVVCVADTPAWGKPARGERRNPSKISQQNLIRAFTQTGDYDVDRDATRQAIWREITEDDPAVRAAFIRHFRPELERFSVAMSIAHQTLHEHTTAIGDNGDMHIKLPADFMRACLFMHTQSTRLLTSGHLAPAGNTFRQVLEALSMAMLCSDRQLQVARDYSKYQDYSTNSAVGKLFEKCSRWGMNRDTVGIMREAEKLYHRFSHIGRASDAAMYRLSDSTVFAGANFDDHDLKLELYDRMYQVLLNFTGICQTVFDVIRKNAGIDSPRYSR</sequence>
<dbReference type="RefSeq" id="WP_115089063.1">
    <property type="nucleotide sequence ID" value="NZ_CP010310.2"/>
</dbReference>
<dbReference type="Proteomes" id="UP000254589">
    <property type="component" value="Unassembled WGS sequence"/>
</dbReference>
<evidence type="ECO:0000313" key="1">
    <source>
        <dbReference type="EMBL" id="SUA92270.1"/>
    </source>
</evidence>
<dbReference type="AlphaFoldDB" id="A0AAJ5D270"/>
<comment type="caution">
    <text evidence="1">The sequence shown here is derived from an EMBL/GenBank/DDBJ whole genome shotgun (WGS) entry which is preliminary data.</text>
</comment>
<evidence type="ECO:0000313" key="2">
    <source>
        <dbReference type="Proteomes" id="UP000254589"/>
    </source>
</evidence>
<reference evidence="1 2" key="1">
    <citation type="submission" date="2018-06" db="EMBL/GenBank/DDBJ databases">
        <authorList>
            <consortium name="Pathogen Informatics"/>
            <person name="Doyle S."/>
        </authorList>
    </citation>
    <scope>NUCLEOTIDE SEQUENCE [LARGE SCALE GENOMIC DNA]</scope>
    <source>
        <strain evidence="1 2">NCTC13159</strain>
    </source>
</reference>